<gene>
    <name evidence="1" type="ORF">CW751_14240</name>
</gene>
<name>A0A2I0QZ13_9FLAO</name>
<keyword evidence="2" id="KW-1185">Reference proteome</keyword>
<dbReference type="EMBL" id="PJNI01000023">
    <property type="protein sequence ID" value="PKR79575.1"/>
    <property type="molecule type" value="Genomic_DNA"/>
</dbReference>
<evidence type="ECO:0000313" key="1">
    <source>
        <dbReference type="EMBL" id="PKR79575.1"/>
    </source>
</evidence>
<comment type="caution">
    <text evidence="1">The sequence shown here is derived from an EMBL/GenBank/DDBJ whole genome shotgun (WGS) entry which is preliminary data.</text>
</comment>
<protein>
    <submittedName>
        <fullName evidence="1">Uncharacterized protein</fullName>
    </submittedName>
</protein>
<accession>A0A2I0QZ13</accession>
<dbReference type="Proteomes" id="UP000236654">
    <property type="component" value="Unassembled WGS sequence"/>
</dbReference>
<evidence type="ECO:0000313" key="2">
    <source>
        <dbReference type="Proteomes" id="UP000236654"/>
    </source>
</evidence>
<proteinExistence type="predicted"/>
<dbReference type="AlphaFoldDB" id="A0A2I0QZ13"/>
<reference evidence="1 2" key="1">
    <citation type="submission" date="2017-12" db="EMBL/GenBank/DDBJ databases">
        <title>The draft genome sequence of Brumimicrobium saltpan LHR20.</title>
        <authorList>
            <person name="Do Z.-J."/>
            <person name="Luo H.-R."/>
        </authorList>
    </citation>
    <scope>NUCLEOTIDE SEQUENCE [LARGE SCALE GENOMIC DNA]</scope>
    <source>
        <strain evidence="1 2">LHR20</strain>
    </source>
</reference>
<organism evidence="1 2">
    <name type="scientific">Brumimicrobium salinarum</name>
    <dbReference type="NCBI Taxonomy" id="2058658"/>
    <lineage>
        <taxon>Bacteria</taxon>
        <taxon>Pseudomonadati</taxon>
        <taxon>Bacteroidota</taxon>
        <taxon>Flavobacteriia</taxon>
        <taxon>Flavobacteriales</taxon>
        <taxon>Crocinitomicaceae</taxon>
        <taxon>Brumimicrobium</taxon>
    </lineage>
</organism>
<sequence length="149" mass="18016">MDIDEIYLENKRFDSLIRIIDKMNDSRRSTFEDKDSIYRIAKTIYPYSWKVSFWEDPTRCFFGNDIIERTQERLRDFCKLSSHLRLNGINDGLSKKQLYQVHEQQMDGYLIRLKHASQFIDTNLEGRLWAHLYFDSLEKTHITIIDEQK</sequence>